<dbReference type="Proteomes" id="UP000176204">
    <property type="component" value="Chromosome I"/>
</dbReference>
<dbReference type="KEGG" id="agl:PYTT_0307"/>
<feature type="compositionally biased region" description="Polar residues" evidence="1">
    <location>
        <begin position="202"/>
        <end position="213"/>
    </location>
</feature>
<dbReference type="STRING" id="1679444.PYTT_0307"/>
<keyword evidence="2" id="KW-0732">Signal</keyword>
<feature type="signal peptide" evidence="2">
    <location>
        <begin position="1"/>
        <end position="37"/>
    </location>
</feature>
<feature type="region of interest" description="Disordered" evidence="1">
    <location>
        <begin position="193"/>
        <end position="213"/>
    </location>
</feature>
<reference evidence="4" key="1">
    <citation type="submission" date="2016-09" db="EMBL/GenBank/DDBJ databases">
        <authorList>
            <person name="Koehorst J."/>
        </authorList>
    </citation>
    <scope>NUCLEOTIDE SEQUENCE [LARGE SCALE GENOMIC DNA]</scope>
</reference>
<dbReference type="RefSeq" id="WP_067772725.1">
    <property type="nucleotide sequence ID" value="NZ_LIGX01000002.1"/>
</dbReference>
<feature type="chain" id="PRO_5014266578" evidence="2">
    <location>
        <begin position="38"/>
        <end position="213"/>
    </location>
</feature>
<dbReference type="AlphaFoldDB" id="A0A1C7PES2"/>
<organism evidence="3 4">
    <name type="scientific">Akkermansia glycaniphila</name>
    <dbReference type="NCBI Taxonomy" id="1679444"/>
    <lineage>
        <taxon>Bacteria</taxon>
        <taxon>Pseudomonadati</taxon>
        <taxon>Verrucomicrobiota</taxon>
        <taxon>Verrucomicrobiia</taxon>
        <taxon>Verrucomicrobiales</taxon>
        <taxon>Akkermansiaceae</taxon>
        <taxon>Akkermansia</taxon>
    </lineage>
</organism>
<dbReference type="EMBL" id="LT629973">
    <property type="protein sequence ID" value="SEH73241.1"/>
    <property type="molecule type" value="Genomic_DNA"/>
</dbReference>
<gene>
    <name evidence="3" type="ORF">PYTT_0307</name>
</gene>
<accession>A0A1C7PES2</accession>
<sequence>MNIQHPENKNRPAYPTRAGVAALAAVCLWGAVPQAQSAETPAPSVPATETRYAPPINSRFADEDLYERQQVEEEALLAPYADGKTPVPEAVQNQLQAMVRKYARERAAIWGDRIAKQGEILNPGVRTLGALALEPGDNYALISGTFYQNQEQRDQLYRLLGKYAYTDEAMPKEKLVALKDLLLKQISERQELRAKYAPSGSEAKSTKSASPGE</sequence>
<evidence type="ECO:0000313" key="4">
    <source>
        <dbReference type="Proteomes" id="UP000176204"/>
    </source>
</evidence>
<evidence type="ECO:0000256" key="2">
    <source>
        <dbReference type="SAM" id="SignalP"/>
    </source>
</evidence>
<evidence type="ECO:0000256" key="1">
    <source>
        <dbReference type="SAM" id="MobiDB-lite"/>
    </source>
</evidence>
<evidence type="ECO:0000313" key="3">
    <source>
        <dbReference type="EMBL" id="SEH73241.1"/>
    </source>
</evidence>
<name>A0A1C7PES2_9BACT</name>
<keyword evidence="4" id="KW-1185">Reference proteome</keyword>
<proteinExistence type="predicted"/>
<protein>
    <submittedName>
        <fullName evidence="3">Uncharacterized protein</fullName>
    </submittedName>
</protein>